<dbReference type="Proteomes" id="UP000015102">
    <property type="component" value="Unassembled WGS sequence"/>
</dbReference>
<protein>
    <submittedName>
        <fullName evidence="1">Uncharacterized protein</fullName>
    </submittedName>
</protein>
<name>T1GJT2_MEGSC</name>
<evidence type="ECO:0000313" key="2">
    <source>
        <dbReference type="Proteomes" id="UP000015102"/>
    </source>
</evidence>
<reference evidence="1" key="2">
    <citation type="submission" date="2015-06" db="UniProtKB">
        <authorList>
            <consortium name="EnsemblMetazoa"/>
        </authorList>
    </citation>
    <scope>IDENTIFICATION</scope>
</reference>
<accession>T1GJT2</accession>
<sequence length="67" mass="7951">MLDVEELDALMILSKALQSARDYPIVIDSAFFRFRRSDKGNHHDYEEKTRKKQAMDIYPEKQCTMIL</sequence>
<dbReference type="AlphaFoldDB" id="T1GJT2"/>
<dbReference type="EMBL" id="CAQQ02078013">
    <property type="status" value="NOT_ANNOTATED_CDS"/>
    <property type="molecule type" value="Genomic_DNA"/>
</dbReference>
<dbReference type="HOGENOM" id="CLU_2815364_0_0_1"/>
<dbReference type="EnsemblMetazoa" id="MESCA003736-RA">
    <property type="protein sequence ID" value="MESCA003736-PA"/>
    <property type="gene ID" value="MESCA003736"/>
</dbReference>
<evidence type="ECO:0000313" key="1">
    <source>
        <dbReference type="EnsemblMetazoa" id="MESCA003736-PA"/>
    </source>
</evidence>
<organism evidence="1 2">
    <name type="scientific">Megaselia scalaris</name>
    <name type="common">Humpbacked fly</name>
    <name type="synonym">Phora scalaris</name>
    <dbReference type="NCBI Taxonomy" id="36166"/>
    <lineage>
        <taxon>Eukaryota</taxon>
        <taxon>Metazoa</taxon>
        <taxon>Ecdysozoa</taxon>
        <taxon>Arthropoda</taxon>
        <taxon>Hexapoda</taxon>
        <taxon>Insecta</taxon>
        <taxon>Pterygota</taxon>
        <taxon>Neoptera</taxon>
        <taxon>Endopterygota</taxon>
        <taxon>Diptera</taxon>
        <taxon>Brachycera</taxon>
        <taxon>Muscomorpha</taxon>
        <taxon>Platypezoidea</taxon>
        <taxon>Phoridae</taxon>
        <taxon>Megaseliini</taxon>
        <taxon>Megaselia</taxon>
    </lineage>
</organism>
<dbReference type="EMBL" id="CAQQ02078012">
    <property type="status" value="NOT_ANNOTATED_CDS"/>
    <property type="molecule type" value="Genomic_DNA"/>
</dbReference>
<proteinExistence type="predicted"/>
<reference evidence="2" key="1">
    <citation type="submission" date="2013-02" db="EMBL/GenBank/DDBJ databases">
        <authorList>
            <person name="Hughes D."/>
        </authorList>
    </citation>
    <scope>NUCLEOTIDE SEQUENCE</scope>
    <source>
        <strain>Durham</strain>
        <strain evidence="2">NC isolate 2 -- Noor lab</strain>
    </source>
</reference>
<keyword evidence="2" id="KW-1185">Reference proteome</keyword>